<organism evidence="2 3">
    <name type="scientific">Penicillium brevicompactum</name>
    <dbReference type="NCBI Taxonomy" id="5074"/>
    <lineage>
        <taxon>Eukaryota</taxon>
        <taxon>Fungi</taxon>
        <taxon>Dikarya</taxon>
        <taxon>Ascomycota</taxon>
        <taxon>Pezizomycotina</taxon>
        <taxon>Eurotiomycetes</taxon>
        <taxon>Eurotiomycetidae</taxon>
        <taxon>Eurotiales</taxon>
        <taxon>Aspergillaceae</taxon>
        <taxon>Penicillium</taxon>
    </lineage>
</organism>
<dbReference type="Proteomes" id="UP001148299">
    <property type="component" value="Unassembled WGS sequence"/>
</dbReference>
<sequence length="156" mass="17053">MQLSFQICVGVLAALSTSANGLVFHERITQDVEGTTLTLIHGVPQELDVKLDTNAYTQDKNGWEFNTEGQEDTDAVIRPIDNPATLVCKEGSTCSLDVDGSDAQVYRINKINGSTFSLQDTASSLYVSRSANLTLELTQELTETGQFTLQKISSRF</sequence>
<keyword evidence="1" id="KW-0732">Signal</keyword>
<feature type="signal peptide" evidence="1">
    <location>
        <begin position="1"/>
        <end position="21"/>
    </location>
</feature>
<accession>A0A9W9RDX4</accession>
<protein>
    <submittedName>
        <fullName evidence="2">Uncharacterized protein</fullName>
    </submittedName>
</protein>
<name>A0A9W9RDX4_PENBR</name>
<evidence type="ECO:0000313" key="2">
    <source>
        <dbReference type="EMBL" id="KAJ5357509.1"/>
    </source>
</evidence>
<dbReference type="AlphaFoldDB" id="A0A9W9RDX4"/>
<evidence type="ECO:0000256" key="1">
    <source>
        <dbReference type="SAM" id="SignalP"/>
    </source>
</evidence>
<dbReference type="EMBL" id="JAPZBR010000003">
    <property type="protein sequence ID" value="KAJ5357509.1"/>
    <property type="molecule type" value="Genomic_DNA"/>
</dbReference>
<gene>
    <name evidence="2" type="ORF">N7541_004667</name>
</gene>
<reference evidence="2" key="1">
    <citation type="submission" date="2022-12" db="EMBL/GenBank/DDBJ databases">
        <authorList>
            <person name="Petersen C."/>
        </authorList>
    </citation>
    <scope>NUCLEOTIDE SEQUENCE</scope>
    <source>
        <strain evidence="2">IBT 35675</strain>
    </source>
</reference>
<proteinExistence type="predicted"/>
<keyword evidence="3" id="KW-1185">Reference proteome</keyword>
<evidence type="ECO:0000313" key="3">
    <source>
        <dbReference type="Proteomes" id="UP001148299"/>
    </source>
</evidence>
<feature type="chain" id="PRO_5040973713" evidence="1">
    <location>
        <begin position="22"/>
        <end position="156"/>
    </location>
</feature>
<reference evidence="2" key="2">
    <citation type="journal article" date="2023" name="IMA Fungus">
        <title>Comparative genomic study of the Penicillium genus elucidates a diverse pangenome and 15 lateral gene transfer events.</title>
        <authorList>
            <person name="Petersen C."/>
            <person name="Sorensen T."/>
            <person name="Nielsen M.R."/>
            <person name="Sondergaard T.E."/>
            <person name="Sorensen J.L."/>
            <person name="Fitzpatrick D.A."/>
            <person name="Frisvad J.C."/>
            <person name="Nielsen K.L."/>
        </authorList>
    </citation>
    <scope>NUCLEOTIDE SEQUENCE</scope>
    <source>
        <strain evidence="2">IBT 35675</strain>
    </source>
</reference>
<comment type="caution">
    <text evidence="2">The sequence shown here is derived from an EMBL/GenBank/DDBJ whole genome shotgun (WGS) entry which is preliminary data.</text>
</comment>